<proteinExistence type="predicted"/>
<dbReference type="EMBL" id="DACTUL010000046">
    <property type="protein sequence ID" value="HAT6346233.1"/>
    <property type="molecule type" value="Genomic_DNA"/>
</dbReference>
<keyword evidence="1" id="KW-0732">Signal</keyword>
<dbReference type="Proteomes" id="UP000859505">
    <property type="component" value="Unassembled WGS sequence"/>
</dbReference>
<evidence type="ECO:0000313" key="3">
    <source>
        <dbReference type="Proteomes" id="UP000859505"/>
    </source>
</evidence>
<gene>
    <name evidence="2" type="ORF">JAJ28_004037</name>
</gene>
<organism evidence="2 3">
    <name type="scientific">Aeromonas hydrophila</name>
    <dbReference type="NCBI Taxonomy" id="644"/>
    <lineage>
        <taxon>Bacteria</taxon>
        <taxon>Pseudomonadati</taxon>
        <taxon>Pseudomonadota</taxon>
        <taxon>Gammaproteobacteria</taxon>
        <taxon>Aeromonadales</taxon>
        <taxon>Aeromonadaceae</taxon>
        <taxon>Aeromonas</taxon>
    </lineage>
</organism>
<evidence type="ECO:0008006" key="4">
    <source>
        <dbReference type="Google" id="ProtNLM"/>
    </source>
</evidence>
<feature type="chain" id="PRO_5042064754" description="Outer membrane assembly lipoprotein YfiO" evidence="1">
    <location>
        <begin position="29"/>
        <end position="699"/>
    </location>
</feature>
<dbReference type="AlphaFoldDB" id="A0AAD3UE83"/>
<evidence type="ECO:0000313" key="2">
    <source>
        <dbReference type="EMBL" id="HAT6346233.1"/>
    </source>
</evidence>
<accession>A0AAD3UE83</accession>
<evidence type="ECO:0000256" key="1">
    <source>
        <dbReference type="SAM" id="SignalP"/>
    </source>
</evidence>
<sequence length="699" mass="76715">MPASRLLLEAPMKLTPLWLALCSLPALACGPDGCETPLTLQLTAAQCHLNGLPFLSPDNDTRTNLALLLADEQAFSLTKAPLPLPFAIEELLNPALLNPTQAEPAPAGPDPLLALAAGLGIEQSTTQAALERAAGWSEGRCISNNPVAAEAFLQALADTPALGADERSQLARQRLAMLGQCAQQAETATAPEAKAASLSAAGQGFADYLAASQLFYQGEFAQADALFAALAGQDQPWLKETADYMRIRVALNQSQQSAFDDWGTLDRNQIDQAAVQRAEQFIADYRGRYPQGRYLDSANGLLRRLAWFKGDEAALAGLFQQASRQPGNPELLNEIDLKLLMQPGFTGSAAMPQLTLVQDLRRLRLHESWDEWQPLQSGELTQQNTQFASNPAWLAYLQQAERYYLAKDYAAVIAAAPALGKGPLDNLAFSQQVLKGMALAASQALPEAEQQWRALLASQPTPLQDQLLQLALAMTLERAGRLEQVFAKESPIQSDHYRIPLLEYVAPAPLLRRMVQDEQASDTLRQRAGHTLRYKQLTHGDYQGFLQDLALAPLAAPFDWQGSQEYQCPALTAVVTTLADNPKSPRALNCLGEFFLSQGLDWDPLLQRPGADTLAGSRDLFAGQQRSRLDWYQQVIAHPKAAKEEKAYALYRAINCYAPSGNNSCGSQEIPLSQRKGWFNTLKRQYGTSQWAKQLKYYW</sequence>
<feature type="signal peptide" evidence="1">
    <location>
        <begin position="1"/>
        <end position="28"/>
    </location>
</feature>
<reference evidence="2" key="2">
    <citation type="submission" date="2020-01" db="EMBL/GenBank/DDBJ databases">
        <authorList>
            <consortium name="NCBI Pathogen Detection Project"/>
        </authorList>
    </citation>
    <scope>NUCLEOTIDE SEQUENCE</scope>
    <source>
        <strain evidence="2">OLC2673_Aeromonas</strain>
    </source>
</reference>
<name>A0AAD3UE83_AERHY</name>
<reference evidence="2" key="1">
    <citation type="journal article" date="2018" name="Genome Biol.">
        <title>SKESA: strategic k-mer extension for scrupulous assemblies.</title>
        <authorList>
            <person name="Souvorov A."/>
            <person name="Agarwala R."/>
            <person name="Lipman D.J."/>
        </authorList>
    </citation>
    <scope>NUCLEOTIDE SEQUENCE</scope>
    <source>
        <strain evidence="2">OLC2673_Aeromonas</strain>
    </source>
</reference>
<comment type="caution">
    <text evidence="2">The sequence shown here is derived from an EMBL/GenBank/DDBJ whole genome shotgun (WGS) entry which is preliminary data.</text>
</comment>
<protein>
    <recommendedName>
        <fullName evidence="4">Outer membrane assembly lipoprotein YfiO</fullName>
    </recommendedName>
</protein>